<dbReference type="EMBL" id="LR796409">
    <property type="protein sequence ID" value="CAB4142465.1"/>
    <property type="molecule type" value="Genomic_DNA"/>
</dbReference>
<name>A0A6J5M642_9CAUD</name>
<sequence>MSIRDMLAEYDEDILCADGFDDAIIGVCHIGGNTIALYDMGKCIEILMRDDEMSYEDAADYFHYNVLGSYVGEKTPAFAEFLHDI</sequence>
<gene>
    <name evidence="1" type="ORF">UFOVP451_21</name>
</gene>
<reference evidence="1" key="1">
    <citation type="submission" date="2020-04" db="EMBL/GenBank/DDBJ databases">
        <authorList>
            <person name="Chiriac C."/>
            <person name="Salcher M."/>
            <person name="Ghai R."/>
            <person name="Kavagutti S V."/>
        </authorList>
    </citation>
    <scope>NUCLEOTIDE SEQUENCE</scope>
</reference>
<organism evidence="1">
    <name type="scientific">uncultured Caudovirales phage</name>
    <dbReference type="NCBI Taxonomy" id="2100421"/>
    <lineage>
        <taxon>Viruses</taxon>
        <taxon>Duplodnaviria</taxon>
        <taxon>Heunggongvirae</taxon>
        <taxon>Uroviricota</taxon>
        <taxon>Caudoviricetes</taxon>
        <taxon>Peduoviridae</taxon>
        <taxon>Maltschvirus</taxon>
        <taxon>Maltschvirus maltsch</taxon>
    </lineage>
</organism>
<protein>
    <submittedName>
        <fullName evidence="1">Uncharacterized protein</fullName>
    </submittedName>
</protein>
<accession>A0A6J5M642</accession>
<evidence type="ECO:0000313" key="1">
    <source>
        <dbReference type="EMBL" id="CAB4142465.1"/>
    </source>
</evidence>
<proteinExistence type="predicted"/>